<gene>
    <name evidence="1" type="ORF">PLEPLA_LOCUS33179</name>
</gene>
<evidence type="ECO:0000313" key="2">
    <source>
        <dbReference type="Proteomes" id="UP001153269"/>
    </source>
</evidence>
<keyword evidence="2" id="KW-1185">Reference proteome</keyword>
<protein>
    <submittedName>
        <fullName evidence="1">Uncharacterized protein</fullName>
    </submittedName>
</protein>
<organism evidence="1 2">
    <name type="scientific">Pleuronectes platessa</name>
    <name type="common">European plaice</name>
    <dbReference type="NCBI Taxonomy" id="8262"/>
    <lineage>
        <taxon>Eukaryota</taxon>
        <taxon>Metazoa</taxon>
        <taxon>Chordata</taxon>
        <taxon>Craniata</taxon>
        <taxon>Vertebrata</taxon>
        <taxon>Euteleostomi</taxon>
        <taxon>Actinopterygii</taxon>
        <taxon>Neopterygii</taxon>
        <taxon>Teleostei</taxon>
        <taxon>Neoteleostei</taxon>
        <taxon>Acanthomorphata</taxon>
        <taxon>Carangaria</taxon>
        <taxon>Pleuronectiformes</taxon>
        <taxon>Pleuronectoidei</taxon>
        <taxon>Pleuronectidae</taxon>
        <taxon>Pleuronectes</taxon>
    </lineage>
</organism>
<dbReference type="AlphaFoldDB" id="A0A9N7VBK5"/>
<name>A0A9N7VBK5_PLEPL</name>
<sequence length="162" mass="17424">MADVSSIPFTIQRVGPRSDFLEPLEGCEGHFSASSIAEPRAAHLLLLPSAVIDVVRSVPEWRSALASRLFLPTSFLTSSQQLQTHCQASQIISRLSCGMPRPYGADRPFVPFTLVACLQLHQRPLGVNSLPASCLGSKGTPLSTPASCSPLRKELHLARPPA</sequence>
<reference evidence="1" key="1">
    <citation type="submission" date="2020-03" db="EMBL/GenBank/DDBJ databases">
        <authorList>
            <person name="Weist P."/>
        </authorList>
    </citation>
    <scope>NUCLEOTIDE SEQUENCE</scope>
</reference>
<accession>A0A9N7VBK5</accession>
<comment type="caution">
    <text evidence="1">The sequence shown here is derived from an EMBL/GenBank/DDBJ whole genome shotgun (WGS) entry which is preliminary data.</text>
</comment>
<evidence type="ECO:0000313" key="1">
    <source>
        <dbReference type="EMBL" id="CAB1445448.1"/>
    </source>
</evidence>
<dbReference type="Proteomes" id="UP001153269">
    <property type="component" value="Unassembled WGS sequence"/>
</dbReference>
<dbReference type="EMBL" id="CADEAL010003668">
    <property type="protein sequence ID" value="CAB1445448.1"/>
    <property type="molecule type" value="Genomic_DNA"/>
</dbReference>
<proteinExistence type="predicted"/>